<dbReference type="EMBL" id="DS178393">
    <property type="protein sequence ID" value="EFP93432.2"/>
    <property type="molecule type" value="Genomic_DNA"/>
</dbReference>
<feature type="chain" id="PRO_5003174515" evidence="2">
    <location>
        <begin position="26"/>
        <end position="376"/>
    </location>
</feature>
<feature type="region of interest" description="Disordered" evidence="1">
    <location>
        <begin position="302"/>
        <end position="376"/>
    </location>
</feature>
<dbReference type="KEGG" id="pgr:PGTG_19235"/>
<dbReference type="OrthoDB" id="10291160at2759"/>
<reference evidence="4" key="2">
    <citation type="journal article" date="2011" name="Proc. Natl. Acad. Sci. U.S.A.">
        <title>Obligate biotrophy features unraveled by the genomic analysis of rust fungi.</title>
        <authorList>
            <person name="Duplessis S."/>
            <person name="Cuomo C.A."/>
            <person name="Lin Y.-C."/>
            <person name="Aerts A."/>
            <person name="Tisserant E."/>
            <person name="Veneault-Fourrey C."/>
            <person name="Joly D.L."/>
            <person name="Hacquard S."/>
            <person name="Amselem J."/>
            <person name="Cantarel B.L."/>
            <person name="Chiu R."/>
            <person name="Coutinho P.M."/>
            <person name="Feau N."/>
            <person name="Field M."/>
            <person name="Frey P."/>
            <person name="Gelhaye E."/>
            <person name="Goldberg J."/>
            <person name="Grabherr M.G."/>
            <person name="Kodira C.D."/>
            <person name="Kohler A."/>
            <person name="Kuees U."/>
            <person name="Lindquist E.A."/>
            <person name="Lucas S.M."/>
            <person name="Mago R."/>
            <person name="Mauceli E."/>
            <person name="Morin E."/>
            <person name="Murat C."/>
            <person name="Pangilinan J.L."/>
            <person name="Park R."/>
            <person name="Pearson M."/>
            <person name="Quesneville H."/>
            <person name="Rouhier N."/>
            <person name="Sakthikumar S."/>
            <person name="Salamov A.A."/>
            <person name="Schmutz J."/>
            <person name="Selles B."/>
            <person name="Shapiro H."/>
            <person name="Tanguay P."/>
            <person name="Tuskan G.A."/>
            <person name="Henrissat B."/>
            <person name="Van de Peer Y."/>
            <person name="Rouze P."/>
            <person name="Ellis J.G."/>
            <person name="Dodds P.N."/>
            <person name="Schein J.E."/>
            <person name="Zhong S."/>
            <person name="Hamelin R.C."/>
            <person name="Grigoriev I.V."/>
            <person name="Szabo L.J."/>
            <person name="Martin F."/>
        </authorList>
    </citation>
    <scope>NUCLEOTIDE SEQUENCE [LARGE SCALE GENOMIC DNA]</scope>
    <source>
        <strain evidence="4">CRL 75-36-700-3 / race SCCL</strain>
    </source>
</reference>
<evidence type="ECO:0000256" key="1">
    <source>
        <dbReference type="SAM" id="MobiDB-lite"/>
    </source>
</evidence>
<feature type="compositionally biased region" description="Polar residues" evidence="1">
    <location>
        <begin position="302"/>
        <end position="322"/>
    </location>
</feature>
<dbReference type="AlphaFoldDB" id="E3LA73"/>
<organism evidence="3 4">
    <name type="scientific">Puccinia graminis f. sp. tritici (strain CRL 75-36-700-3 / race SCCL)</name>
    <name type="common">Black stem rust fungus</name>
    <dbReference type="NCBI Taxonomy" id="418459"/>
    <lineage>
        <taxon>Eukaryota</taxon>
        <taxon>Fungi</taxon>
        <taxon>Dikarya</taxon>
        <taxon>Basidiomycota</taxon>
        <taxon>Pucciniomycotina</taxon>
        <taxon>Pucciniomycetes</taxon>
        <taxon>Pucciniales</taxon>
        <taxon>Pucciniaceae</taxon>
        <taxon>Puccinia</taxon>
    </lineage>
</organism>
<sequence length="376" mass="41762">MKISNRHLGFLGLIVVCIALDELQGAEDLLSQWEAGRIGDGLTTPKVMDGSNSNTVASTAQAPIKETDFTSKLDTRPSSFHREGDVPNLTPSLLRGNRGEKLLRSNLREINRETERVMRLGTHIQTLSNRRRAEEIRIKVNPYSRSSNPPETLDLLKKLENNYKPPDPIANLDQMLRRAVFHDSTDLVNHPTPCNSANLDEILRQAVRATQPNTTPVHIGDKRKFSSIDPGHPNQAMLRTLGNPIQSPVAHKVHPKPGASASLEELLQQAVLSRSTTILPTPKSASLVKLDEILMQVVSSHGATQSHSTAVQRENESISLPNSGPADVHTEDQIQVPDVHKRRTDKTPKKSSETELQACFEDNEKVRQHYETPHIN</sequence>
<proteinExistence type="predicted"/>
<accession>E3LA73</accession>
<dbReference type="GeneID" id="10537299"/>
<feature type="compositionally biased region" description="Basic and acidic residues" evidence="1">
    <location>
        <begin position="71"/>
        <end position="85"/>
    </location>
</feature>
<dbReference type="HOGENOM" id="CLU_735962_0_0_1"/>
<evidence type="ECO:0000256" key="2">
    <source>
        <dbReference type="SAM" id="SignalP"/>
    </source>
</evidence>
<dbReference type="InParanoid" id="E3LA73"/>
<feature type="signal peptide" evidence="2">
    <location>
        <begin position="1"/>
        <end position="25"/>
    </location>
</feature>
<dbReference type="RefSeq" id="XP_003337851.2">
    <property type="nucleotide sequence ID" value="XM_003337803.2"/>
</dbReference>
<feature type="compositionally biased region" description="Basic and acidic residues" evidence="1">
    <location>
        <begin position="362"/>
        <end position="376"/>
    </location>
</feature>
<feature type="region of interest" description="Disordered" evidence="1">
    <location>
        <begin position="71"/>
        <end position="90"/>
    </location>
</feature>
<dbReference type="VEuPathDB" id="FungiDB:PGTG_19235"/>
<evidence type="ECO:0000313" key="3">
    <source>
        <dbReference type="EMBL" id="EFP93432.2"/>
    </source>
</evidence>
<keyword evidence="2" id="KW-0732">Signal</keyword>
<evidence type="ECO:0000313" key="4">
    <source>
        <dbReference type="Proteomes" id="UP000008783"/>
    </source>
</evidence>
<gene>
    <name evidence="3" type="ORF">PGTG_19235</name>
</gene>
<dbReference type="Proteomes" id="UP000008783">
    <property type="component" value="Unassembled WGS sequence"/>
</dbReference>
<keyword evidence="4" id="KW-1185">Reference proteome</keyword>
<protein>
    <submittedName>
        <fullName evidence="3">Uncharacterized protein</fullName>
    </submittedName>
</protein>
<name>E3LA73_PUCGT</name>
<reference key="1">
    <citation type="submission" date="2007-01" db="EMBL/GenBank/DDBJ databases">
        <title>The Genome Sequence of Puccinia graminis f. sp. tritici Strain CRL 75-36-700-3.</title>
        <authorList>
            <consortium name="The Broad Institute Genome Sequencing Platform"/>
            <person name="Birren B."/>
            <person name="Lander E."/>
            <person name="Galagan J."/>
            <person name="Nusbaum C."/>
            <person name="Devon K."/>
            <person name="Cuomo C."/>
            <person name="Jaffe D."/>
            <person name="Butler J."/>
            <person name="Alvarez P."/>
            <person name="Gnerre S."/>
            <person name="Grabherr M."/>
            <person name="Mauceli E."/>
            <person name="Brockman W."/>
            <person name="Young S."/>
            <person name="LaButti K."/>
            <person name="Sykes S."/>
            <person name="DeCaprio D."/>
            <person name="Crawford M."/>
            <person name="Koehrsen M."/>
            <person name="Engels R."/>
            <person name="Montgomery P."/>
            <person name="Pearson M."/>
            <person name="Howarth C."/>
            <person name="Larson L."/>
            <person name="White J."/>
            <person name="Zeng Q."/>
            <person name="Kodira C."/>
            <person name="Yandava C."/>
            <person name="Alvarado L."/>
            <person name="O'Leary S."/>
            <person name="Szabo L."/>
            <person name="Dean R."/>
            <person name="Schein J."/>
        </authorList>
    </citation>
    <scope>NUCLEOTIDE SEQUENCE</scope>
    <source>
        <strain>CRL 75-36-700-3</strain>
    </source>
</reference>